<evidence type="ECO:0000313" key="2">
    <source>
        <dbReference type="EMBL" id="KAF7194218.1"/>
    </source>
</evidence>
<evidence type="ECO:0000256" key="1">
    <source>
        <dbReference type="SAM" id="MobiDB-lite"/>
    </source>
</evidence>
<gene>
    <name evidence="2" type="ORF">HII31_04455</name>
</gene>
<feature type="compositionally biased region" description="Basic and acidic residues" evidence="1">
    <location>
        <begin position="34"/>
        <end position="49"/>
    </location>
</feature>
<feature type="non-terminal residue" evidence="2">
    <location>
        <position position="1"/>
    </location>
</feature>
<sequence>RSFLSSPAKSSRQKGHSSQDESEVEKEASSTPEAQEKKDESQKSRDHDMISALKEGTAPDGVLGNGRTISTTECGGIWAKHHSRWKSNGGVYACIMKWSP</sequence>
<proteinExistence type="predicted"/>
<organism evidence="2 3">
    <name type="scientific">Pseudocercospora fuligena</name>
    <dbReference type="NCBI Taxonomy" id="685502"/>
    <lineage>
        <taxon>Eukaryota</taxon>
        <taxon>Fungi</taxon>
        <taxon>Dikarya</taxon>
        <taxon>Ascomycota</taxon>
        <taxon>Pezizomycotina</taxon>
        <taxon>Dothideomycetes</taxon>
        <taxon>Dothideomycetidae</taxon>
        <taxon>Mycosphaerellales</taxon>
        <taxon>Mycosphaerellaceae</taxon>
        <taxon>Pseudocercospora</taxon>
    </lineage>
</organism>
<feature type="region of interest" description="Disordered" evidence="1">
    <location>
        <begin position="1"/>
        <end position="68"/>
    </location>
</feature>
<dbReference type="AlphaFoldDB" id="A0A8H6VIZ0"/>
<evidence type="ECO:0000313" key="3">
    <source>
        <dbReference type="Proteomes" id="UP000660729"/>
    </source>
</evidence>
<accession>A0A8H6VIZ0</accession>
<dbReference type="OrthoDB" id="10330252at2759"/>
<dbReference type="EMBL" id="JABCIY010000063">
    <property type="protein sequence ID" value="KAF7194218.1"/>
    <property type="molecule type" value="Genomic_DNA"/>
</dbReference>
<keyword evidence="3" id="KW-1185">Reference proteome</keyword>
<reference evidence="2" key="1">
    <citation type="submission" date="2020-04" db="EMBL/GenBank/DDBJ databases">
        <title>Draft genome resource of the tomato pathogen Pseudocercospora fuligena.</title>
        <authorList>
            <person name="Zaccaron A."/>
        </authorList>
    </citation>
    <scope>NUCLEOTIDE SEQUENCE</scope>
    <source>
        <strain evidence="2">PF001</strain>
    </source>
</reference>
<feature type="non-terminal residue" evidence="2">
    <location>
        <position position="100"/>
    </location>
</feature>
<protein>
    <submittedName>
        <fullName evidence="2">Uncharacterized protein</fullName>
    </submittedName>
</protein>
<comment type="caution">
    <text evidence="2">The sequence shown here is derived from an EMBL/GenBank/DDBJ whole genome shotgun (WGS) entry which is preliminary data.</text>
</comment>
<dbReference type="Proteomes" id="UP000660729">
    <property type="component" value="Unassembled WGS sequence"/>
</dbReference>
<feature type="compositionally biased region" description="Polar residues" evidence="1">
    <location>
        <begin position="1"/>
        <end position="10"/>
    </location>
</feature>
<name>A0A8H6VIZ0_9PEZI</name>